<dbReference type="GO" id="GO:0006644">
    <property type="term" value="P:phospholipid metabolic process"/>
    <property type="evidence" value="ECO:0007669"/>
    <property type="project" value="InterPro"/>
</dbReference>
<comment type="subcellular location">
    <subcellularLocation>
        <location evidence="1">Membrane</location>
        <topology evidence="1">Multi-pass membrane protein</topology>
    </subcellularLocation>
</comment>
<dbReference type="PANTHER" id="PTHR10165">
    <property type="entry name" value="LIPID PHOSPHATE PHOSPHATASE"/>
    <property type="match status" value="1"/>
</dbReference>
<dbReference type="SMART" id="SM00014">
    <property type="entry name" value="acidPPc"/>
    <property type="match status" value="1"/>
</dbReference>
<dbReference type="InterPro" id="IPR043216">
    <property type="entry name" value="PAP-like"/>
</dbReference>
<evidence type="ECO:0000256" key="7">
    <source>
        <dbReference type="SAM" id="Phobius"/>
    </source>
</evidence>
<dbReference type="Pfam" id="PF01569">
    <property type="entry name" value="PAP2"/>
    <property type="match status" value="1"/>
</dbReference>
<evidence type="ECO:0000256" key="5">
    <source>
        <dbReference type="ARBA" id="ARBA00023136"/>
    </source>
</evidence>
<evidence type="ECO:0000256" key="3">
    <source>
        <dbReference type="ARBA" id="ARBA00022692"/>
    </source>
</evidence>
<feature type="region of interest" description="Disordered" evidence="6">
    <location>
        <begin position="1"/>
        <end position="26"/>
    </location>
</feature>
<dbReference type="Gene3D" id="1.20.144.10">
    <property type="entry name" value="Phosphatidic acid phosphatase type 2/haloperoxidase"/>
    <property type="match status" value="1"/>
</dbReference>
<dbReference type="SUPFAM" id="SSF48317">
    <property type="entry name" value="Acid phosphatase/Vanadium-dependent haloperoxidase"/>
    <property type="match status" value="1"/>
</dbReference>
<evidence type="ECO:0000256" key="6">
    <source>
        <dbReference type="SAM" id="MobiDB-lite"/>
    </source>
</evidence>
<feature type="transmembrane region" description="Helical" evidence="7">
    <location>
        <begin position="113"/>
        <end position="137"/>
    </location>
</feature>
<dbReference type="EMBL" id="GAKP01015462">
    <property type="protein sequence ID" value="JAC43490.1"/>
    <property type="molecule type" value="Transcribed_RNA"/>
</dbReference>
<dbReference type="InterPro" id="IPR000326">
    <property type="entry name" value="PAP2/HPO"/>
</dbReference>
<reference evidence="9" key="1">
    <citation type="journal article" date="2014" name="BMC Genomics">
        <title>Characterizing the developmental transcriptome of the oriental fruit fly, Bactrocera dorsalis (Diptera: Tephritidae) through comparative genomic analysis with Drosophila melanogaster utilizing modENCODE datasets.</title>
        <authorList>
            <person name="Geib S.M."/>
            <person name="Calla B."/>
            <person name="Hall B."/>
            <person name="Hou S."/>
            <person name="Manoukis N.C."/>
        </authorList>
    </citation>
    <scope>NUCLEOTIDE SEQUENCE</scope>
    <source>
        <strain evidence="9">Punador</strain>
    </source>
</reference>
<dbReference type="PANTHER" id="PTHR10165:SF197">
    <property type="entry name" value="FI04477P-RELATED"/>
    <property type="match status" value="1"/>
</dbReference>
<proteinExistence type="inferred from homology"/>
<dbReference type="AlphaFoldDB" id="A0A034VNU9"/>
<gene>
    <name evidence="9" type="primary">WUN</name>
</gene>
<dbReference type="GO" id="GO:0007165">
    <property type="term" value="P:signal transduction"/>
    <property type="evidence" value="ECO:0007669"/>
    <property type="project" value="TreeGrafter"/>
</dbReference>
<feature type="domain" description="Phosphatidic acid phosphatase type 2/haloperoxidase" evidence="8">
    <location>
        <begin position="220"/>
        <end position="370"/>
    </location>
</feature>
<keyword evidence="3 7" id="KW-0812">Transmembrane</keyword>
<keyword evidence="5 7" id="KW-0472">Membrane</keyword>
<keyword evidence="4 7" id="KW-1133">Transmembrane helix</keyword>
<feature type="transmembrane region" description="Helical" evidence="7">
    <location>
        <begin position="164"/>
        <end position="184"/>
    </location>
</feature>
<feature type="transmembrane region" description="Helical" evidence="7">
    <location>
        <begin position="324"/>
        <end position="343"/>
    </location>
</feature>
<evidence type="ECO:0000256" key="1">
    <source>
        <dbReference type="ARBA" id="ARBA00004141"/>
    </source>
</evidence>
<evidence type="ECO:0000313" key="9">
    <source>
        <dbReference type="EMBL" id="JAC43490.1"/>
    </source>
</evidence>
<dbReference type="GO" id="GO:0046839">
    <property type="term" value="P:phospholipid dephosphorylation"/>
    <property type="evidence" value="ECO:0007669"/>
    <property type="project" value="TreeGrafter"/>
</dbReference>
<dbReference type="KEGG" id="bdr:105231008"/>
<dbReference type="InterPro" id="IPR036938">
    <property type="entry name" value="PAP2/HPO_sf"/>
</dbReference>
<dbReference type="CDD" id="cd03384">
    <property type="entry name" value="PAP2_wunen"/>
    <property type="match status" value="1"/>
</dbReference>
<dbReference type="GO" id="GO:0005886">
    <property type="term" value="C:plasma membrane"/>
    <property type="evidence" value="ECO:0007669"/>
    <property type="project" value="TreeGrafter"/>
</dbReference>
<evidence type="ECO:0000256" key="4">
    <source>
        <dbReference type="ARBA" id="ARBA00022989"/>
    </source>
</evidence>
<feature type="transmembrane region" description="Helical" evidence="7">
    <location>
        <begin position="355"/>
        <end position="373"/>
    </location>
</feature>
<evidence type="ECO:0000256" key="2">
    <source>
        <dbReference type="ARBA" id="ARBA00008816"/>
    </source>
</evidence>
<dbReference type="GO" id="GO:0008195">
    <property type="term" value="F:phosphatidate phosphatase activity"/>
    <property type="evidence" value="ECO:0007669"/>
    <property type="project" value="TreeGrafter"/>
</dbReference>
<organism evidence="9">
    <name type="scientific">Bactrocera dorsalis</name>
    <name type="common">Oriental fruit fly</name>
    <name type="synonym">Dacus dorsalis</name>
    <dbReference type="NCBI Taxonomy" id="27457"/>
    <lineage>
        <taxon>Eukaryota</taxon>
        <taxon>Metazoa</taxon>
        <taxon>Ecdysozoa</taxon>
        <taxon>Arthropoda</taxon>
        <taxon>Hexapoda</taxon>
        <taxon>Insecta</taxon>
        <taxon>Pterygota</taxon>
        <taxon>Neoptera</taxon>
        <taxon>Endopterygota</taxon>
        <taxon>Diptera</taxon>
        <taxon>Brachycera</taxon>
        <taxon>Muscomorpha</taxon>
        <taxon>Tephritoidea</taxon>
        <taxon>Tephritidae</taxon>
        <taxon>Bactrocera</taxon>
        <taxon>Bactrocera</taxon>
    </lineage>
</organism>
<sequence>MSNESAAIEATPLRRPERQNSADVSSSSLLLAKSRDVENSYQNPNHNCNDIGGINCICNNGYHSNTNVTPSTTVAIANLNNNNVEVRLGAGLTWESSNEHTSKIIKMDHNKRVLYRVALDVFILLCVGFPILCFYLWGTAYQRGFFCDDESLKHPFKPSTIRNWMLYFIGLVLPIGLILIVEIVKANNAKPSTDDIITQRQYVFMDYEIPVWMVQCYKSIGVFGFGAAVCQLMTDIAKYSIGRLRPHFFAVCQPIISDGTTCDDAINVGRYIEDFSCRGDDSSKRMLKEVRLSFPSGHSSFTFYTMVYTALYLQSRMNWHGSKLLRHFLQFVFIMIAWYTALSRVSDYKHHWSDVLAGSTIGALTAVIVAKYVSDLFQRRSSQQYLLPRTSQDAQPQTVANNGL</sequence>
<protein>
    <submittedName>
        <fullName evidence="9">Putative phosphatidate phosphatase</fullName>
    </submittedName>
</protein>
<dbReference type="RefSeq" id="XP_011210385.2">
    <property type="nucleotide sequence ID" value="XM_011212083.4"/>
</dbReference>
<dbReference type="OrthoDB" id="8907274at2759"/>
<evidence type="ECO:0000259" key="8">
    <source>
        <dbReference type="SMART" id="SM00014"/>
    </source>
</evidence>
<name>A0A034VNU9_BACDO</name>
<accession>A0A034VNU9</accession>
<comment type="similarity">
    <text evidence="2">Belongs to the PA-phosphatase related phosphoesterase family.</text>
</comment>